<evidence type="ECO:0000313" key="2">
    <source>
        <dbReference type="Proteomes" id="UP001203342"/>
    </source>
</evidence>
<gene>
    <name evidence="1" type="ORF">NAT47_07585</name>
</gene>
<evidence type="ECO:0000313" key="1">
    <source>
        <dbReference type="EMBL" id="MCL9770275.1"/>
    </source>
</evidence>
<comment type="caution">
    <text evidence="1">The sequence shown here is derived from an EMBL/GenBank/DDBJ whole genome shotgun (WGS) entry which is preliminary data.</text>
</comment>
<reference evidence="1 2" key="1">
    <citation type="submission" date="2022-05" db="EMBL/GenBank/DDBJ databases">
        <title>Flavobacterium sp., isolated from activated sludge.</title>
        <authorList>
            <person name="Ran Q."/>
        </authorList>
    </citation>
    <scope>NUCLEOTIDE SEQUENCE [LARGE SCALE GENOMIC DNA]</scope>
    <source>
        <strain evidence="1 2">HXWNR69</strain>
    </source>
</reference>
<proteinExistence type="predicted"/>
<accession>A0ABT0TH21</accession>
<dbReference type="EMBL" id="JAMLJN010000005">
    <property type="protein sequence ID" value="MCL9770275.1"/>
    <property type="molecule type" value="Genomic_DNA"/>
</dbReference>
<organism evidence="1 2">
    <name type="scientific">Flavobacterium fragile</name>
    <dbReference type="NCBI Taxonomy" id="2949085"/>
    <lineage>
        <taxon>Bacteria</taxon>
        <taxon>Pseudomonadati</taxon>
        <taxon>Bacteroidota</taxon>
        <taxon>Flavobacteriia</taxon>
        <taxon>Flavobacteriales</taxon>
        <taxon>Flavobacteriaceae</taxon>
        <taxon>Flavobacterium</taxon>
    </lineage>
</organism>
<name>A0ABT0TH21_9FLAO</name>
<sequence length="231" mass="26930">MKIILITFLSVLLICCNKSNEENNFKKHSNEVENIAICDTIEFYSDSTNFGAKTKNKIDIYKIVTNQNTFIKLFLYKKDNSLWVLNDSLKVDGDFINKLNCEISDFNNDNLKDLLFVSGTAARGGNVVQTLVLYSNEKLKWIKNSENYPNLMYNKNLDCLDSFILTGGNTTCFLKIENDSLKEFARVEQRDRLITSEVLEKNGKWKELYKVKDYSEDMKRFINYNPLQERE</sequence>
<protein>
    <submittedName>
        <fullName evidence="1">Uncharacterized protein</fullName>
    </submittedName>
</protein>
<dbReference type="Proteomes" id="UP001203342">
    <property type="component" value="Unassembled WGS sequence"/>
</dbReference>
<keyword evidence="2" id="KW-1185">Reference proteome</keyword>
<dbReference type="RefSeq" id="WP_250581797.1">
    <property type="nucleotide sequence ID" value="NZ_JAMLJN010000005.1"/>
</dbReference>